<reference evidence="3 4" key="1">
    <citation type="submission" date="2018-08" db="EMBL/GenBank/DDBJ databases">
        <title>Genomic investigation of the strawberry pathogen Phytophthora fragariae indicates pathogenicity is determined by transcriptional variation in three key races.</title>
        <authorList>
            <person name="Adams T.M."/>
            <person name="Armitage A.D."/>
            <person name="Sobczyk M.K."/>
            <person name="Bates H.J."/>
            <person name="Dunwell J.M."/>
            <person name="Nellist C.F."/>
            <person name="Harrison R.J."/>
        </authorList>
    </citation>
    <scope>NUCLEOTIDE SEQUENCE [LARGE SCALE GENOMIC DNA]</scope>
    <source>
        <strain evidence="2 5">SCRP324</strain>
        <strain evidence="3 4">SCRP333</strain>
    </source>
</reference>
<proteinExistence type="predicted"/>
<evidence type="ECO:0008006" key="6">
    <source>
        <dbReference type="Google" id="ProtNLM"/>
    </source>
</evidence>
<keyword evidence="1" id="KW-0732">Signal</keyword>
<evidence type="ECO:0000313" key="4">
    <source>
        <dbReference type="Proteomes" id="UP000434957"/>
    </source>
</evidence>
<dbReference type="EMBL" id="QXFU01000957">
    <property type="protein sequence ID" value="KAE9015053.1"/>
    <property type="molecule type" value="Genomic_DNA"/>
</dbReference>
<dbReference type="AlphaFoldDB" id="A0A6A4F5A6"/>
<evidence type="ECO:0000256" key="1">
    <source>
        <dbReference type="SAM" id="SignalP"/>
    </source>
</evidence>
<protein>
    <recommendedName>
        <fullName evidence="6">RxLR effector protein</fullName>
    </recommendedName>
</protein>
<sequence>MAHTSSTRVAGVLSILGLPGSSLTQPVCTSLRVECVLFFRASRSKHITIVCSRK</sequence>
<name>A0A6A4F5A6_9STRA</name>
<feature type="chain" id="PRO_5036381337" description="RxLR effector protein" evidence="1">
    <location>
        <begin position="25"/>
        <end position="54"/>
    </location>
</feature>
<accession>A0A6A4F5A6</accession>
<gene>
    <name evidence="2" type="ORF">PR002_g14045</name>
    <name evidence="3" type="ORF">PR003_g14354</name>
</gene>
<evidence type="ECO:0000313" key="2">
    <source>
        <dbReference type="EMBL" id="KAE9015053.1"/>
    </source>
</evidence>
<evidence type="ECO:0000313" key="3">
    <source>
        <dbReference type="EMBL" id="KAE9332771.1"/>
    </source>
</evidence>
<comment type="caution">
    <text evidence="3">The sequence shown here is derived from an EMBL/GenBank/DDBJ whole genome shotgun (WGS) entry which is preliminary data.</text>
</comment>
<organism evidence="3 4">
    <name type="scientific">Phytophthora rubi</name>
    <dbReference type="NCBI Taxonomy" id="129364"/>
    <lineage>
        <taxon>Eukaryota</taxon>
        <taxon>Sar</taxon>
        <taxon>Stramenopiles</taxon>
        <taxon>Oomycota</taxon>
        <taxon>Peronosporomycetes</taxon>
        <taxon>Peronosporales</taxon>
        <taxon>Peronosporaceae</taxon>
        <taxon>Phytophthora</taxon>
    </lineage>
</organism>
<dbReference type="Proteomes" id="UP000434957">
    <property type="component" value="Unassembled WGS sequence"/>
</dbReference>
<evidence type="ECO:0000313" key="5">
    <source>
        <dbReference type="Proteomes" id="UP000435112"/>
    </source>
</evidence>
<feature type="signal peptide" evidence="1">
    <location>
        <begin position="1"/>
        <end position="24"/>
    </location>
</feature>
<dbReference type="EMBL" id="QXFT01000947">
    <property type="protein sequence ID" value="KAE9332771.1"/>
    <property type="molecule type" value="Genomic_DNA"/>
</dbReference>
<keyword evidence="4" id="KW-1185">Reference proteome</keyword>
<dbReference type="Proteomes" id="UP000435112">
    <property type="component" value="Unassembled WGS sequence"/>
</dbReference>